<proteinExistence type="predicted"/>
<feature type="transmembrane region" description="Helical" evidence="1">
    <location>
        <begin position="137"/>
        <end position="154"/>
    </location>
</feature>
<reference evidence="2 3" key="1">
    <citation type="submission" date="2012-09" db="EMBL/GenBank/DDBJ databases">
        <title>The Genome Sequence of Alloiococcus otitis ATCC 51267.</title>
        <authorList>
            <consortium name="The Broad Institute Genome Sequencing Platform"/>
            <person name="Earl A."/>
            <person name="Ward D."/>
            <person name="Feldgarden M."/>
            <person name="Gevers D."/>
            <person name="Huys G."/>
            <person name="Walker B."/>
            <person name="Young S.K."/>
            <person name="Zeng Q."/>
            <person name="Gargeya S."/>
            <person name="Fitzgerald M."/>
            <person name="Haas B."/>
            <person name="Abouelleil A."/>
            <person name="Alvarado L."/>
            <person name="Arachchi H.M."/>
            <person name="Berlin A.M."/>
            <person name="Chapman S.B."/>
            <person name="Goldberg J."/>
            <person name="Griggs A."/>
            <person name="Gujja S."/>
            <person name="Hansen M."/>
            <person name="Howarth C."/>
            <person name="Imamovic A."/>
            <person name="Larimer J."/>
            <person name="McCowen C."/>
            <person name="Montmayeur A."/>
            <person name="Murphy C."/>
            <person name="Neiman D."/>
            <person name="Pearson M."/>
            <person name="Priest M."/>
            <person name="Roberts A."/>
            <person name="Saif S."/>
            <person name="Shea T."/>
            <person name="Sisk P."/>
            <person name="Sykes S."/>
            <person name="Wortman J."/>
            <person name="Nusbaum C."/>
            <person name="Birren B."/>
        </authorList>
    </citation>
    <scope>NUCLEOTIDE SEQUENCE [LARGE SCALE GENOMIC DNA]</scope>
    <source>
        <strain evidence="2 3">ATCC 51267</strain>
    </source>
</reference>
<dbReference type="RefSeq" id="WP_003776108.1">
    <property type="nucleotide sequence ID" value="NZ_JH992957.1"/>
</dbReference>
<protein>
    <recommendedName>
        <fullName evidence="4">ABC transporter permease</fullName>
    </recommendedName>
</protein>
<dbReference type="PIRSF" id="PIRSF037259">
    <property type="entry name" value="EcsB_ABC"/>
    <property type="match status" value="1"/>
</dbReference>
<dbReference type="OrthoDB" id="2447941at2"/>
<keyword evidence="3" id="KW-1185">Reference proteome</keyword>
<organism evidence="2 3">
    <name type="scientific">Alloiococcus otitis ATCC 51267</name>
    <dbReference type="NCBI Taxonomy" id="883081"/>
    <lineage>
        <taxon>Bacteria</taxon>
        <taxon>Bacillati</taxon>
        <taxon>Bacillota</taxon>
        <taxon>Bacilli</taxon>
        <taxon>Lactobacillales</taxon>
        <taxon>Carnobacteriaceae</taxon>
        <taxon>Alloiococcus</taxon>
    </lineage>
</organism>
<dbReference type="eggNOG" id="COG4473">
    <property type="taxonomic scope" value="Bacteria"/>
</dbReference>
<evidence type="ECO:0000313" key="2">
    <source>
        <dbReference type="EMBL" id="EKU94448.1"/>
    </source>
</evidence>
<keyword evidence="1" id="KW-0472">Membrane</keyword>
<dbReference type="Proteomes" id="UP000009875">
    <property type="component" value="Unassembled WGS sequence"/>
</dbReference>
<dbReference type="InterPro" id="IPR010288">
    <property type="entry name" value="EcsB_ABC"/>
</dbReference>
<feature type="transmembrane region" description="Helical" evidence="1">
    <location>
        <begin position="308"/>
        <end position="328"/>
    </location>
</feature>
<dbReference type="HOGENOM" id="CLU_054332_1_0_9"/>
<dbReference type="AlphaFoldDB" id="K9ECR3"/>
<feature type="transmembrane region" description="Helical" evidence="1">
    <location>
        <begin position="354"/>
        <end position="372"/>
    </location>
</feature>
<feature type="transmembrane region" description="Helical" evidence="1">
    <location>
        <begin position="21"/>
        <end position="46"/>
    </location>
</feature>
<keyword evidence="1" id="KW-0812">Transmembrane</keyword>
<dbReference type="GO" id="GO:0016020">
    <property type="term" value="C:membrane"/>
    <property type="evidence" value="ECO:0007669"/>
    <property type="project" value="InterPro"/>
</dbReference>
<dbReference type="STRING" id="883081.HMPREF9698_00038"/>
<sequence>MAVLKDLLDKRRSNFHSQVAKYLRLLFNDQFTILLLFLVGAGGFLYREVLASLHPGLLLGQVLTALILTLLLAWGRIASYTQNADRLFLLPRIEEFKPSLRAYAWQSLLFKVLFLILAIFLFGPLIAGLTSYQVPELAVIGLQVLVLQLDWTYLNLQKKVTARGLYLARLTGALAVLSFVLILANFIFNPFLVSLASLIVAILFYFLVNQVKGPDFILIEQVIREENKRIQTIYRFFNLVTDVPQVQDDGKKRYHLPRLVAFFEGKEGDQASFLLARIFVRQPGYRNLLIRLILVGGLLIVLSSNMAFALIFAGLFILMALYQLTPILDDLNQTAYLKLLPLSQADLATALRKFLTKLAVFVVVIFTLLGLFTSISQALAILVLTSALAWAFIQVYLKRKYE</sequence>
<keyword evidence="1" id="KW-1133">Transmembrane helix</keyword>
<feature type="transmembrane region" description="Helical" evidence="1">
    <location>
        <begin position="190"/>
        <end position="208"/>
    </location>
</feature>
<feature type="transmembrane region" description="Helical" evidence="1">
    <location>
        <begin position="166"/>
        <end position="184"/>
    </location>
</feature>
<feature type="transmembrane region" description="Helical" evidence="1">
    <location>
        <begin position="108"/>
        <end position="131"/>
    </location>
</feature>
<evidence type="ECO:0000313" key="3">
    <source>
        <dbReference type="Proteomes" id="UP000009875"/>
    </source>
</evidence>
<accession>K9ECR3</accession>
<gene>
    <name evidence="2" type="ORF">HMPREF9698_00038</name>
</gene>
<evidence type="ECO:0008006" key="4">
    <source>
        <dbReference type="Google" id="ProtNLM"/>
    </source>
</evidence>
<evidence type="ECO:0000256" key="1">
    <source>
        <dbReference type="SAM" id="Phobius"/>
    </source>
</evidence>
<dbReference type="Pfam" id="PF05975">
    <property type="entry name" value="EcsB"/>
    <property type="match status" value="1"/>
</dbReference>
<feature type="transmembrane region" description="Helical" evidence="1">
    <location>
        <begin position="58"/>
        <end position="77"/>
    </location>
</feature>
<dbReference type="EMBL" id="AGXA01000001">
    <property type="protein sequence ID" value="EKU94448.1"/>
    <property type="molecule type" value="Genomic_DNA"/>
</dbReference>
<name>K9ECR3_9LACT</name>
<comment type="caution">
    <text evidence="2">The sequence shown here is derived from an EMBL/GenBank/DDBJ whole genome shotgun (WGS) entry which is preliminary data.</text>
</comment>